<dbReference type="Proteomes" id="UP000270021">
    <property type="component" value="Chromosome"/>
</dbReference>
<dbReference type="Pfam" id="PF13692">
    <property type="entry name" value="Glyco_trans_1_4"/>
    <property type="match status" value="1"/>
</dbReference>
<dbReference type="KEGG" id="fsl:EJO69_03235"/>
<keyword evidence="2 4" id="KW-0808">Transferase</keyword>
<dbReference type="InterPro" id="IPR028098">
    <property type="entry name" value="Glyco_trans_4-like_N"/>
</dbReference>
<keyword evidence="1" id="KW-0328">Glycosyltransferase</keyword>
<feature type="domain" description="Glycosyltransferase subfamily 4-like N-terminal" evidence="3">
    <location>
        <begin position="14"/>
        <end position="143"/>
    </location>
</feature>
<evidence type="ECO:0000256" key="1">
    <source>
        <dbReference type="ARBA" id="ARBA00022676"/>
    </source>
</evidence>
<dbReference type="RefSeq" id="WP_126039168.1">
    <property type="nucleotide sequence ID" value="NZ_CP034438.1"/>
</dbReference>
<dbReference type="GO" id="GO:0016757">
    <property type="term" value="F:glycosyltransferase activity"/>
    <property type="evidence" value="ECO:0007669"/>
    <property type="project" value="UniProtKB-KW"/>
</dbReference>
<dbReference type="PANTHER" id="PTHR45947:SF3">
    <property type="entry name" value="SULFOQUINOVOSYL TRANSFERASE SQD2"/>
    <property type="match status" value="1"/>
</dbReference>
<dbReference type="CDD" id="cd03801">
    <property type="entry name" value="GT4_PimA-like"/>
    <property type="match status" value="1"/>
</dbReference>
<reference evidence="4 5" key="1">
    <citation type="submission" date="2018-12" db="EMBL/GenBank/DDBJ databases">
        <title>Complete genome sequence of Flaviflexus salsibiostraticola KCTC 33148.</title>
        <authorList>
            <person name="Bae J.-W."/>
        </authorList>
    </citation>
    <scope>NUCLEOTIDE SEQUENCE [LARGE SCALE GENOMIC DNA]</scope>
    <source>
        <strain evidence="4 5">KCTC 33148</strain>
    </source>
</reference>
<keyword evidence="5" id="KW-1185">Reference proteome</keyword>
<dbReference type="GO" id="GO:1901137">
    <property type="term" value="P:carbohydrate derivative biosynthetic process"/>
    <property type="evidence" value="ECO:0007669"/>
    <property type="project" value="UniProtKB-ARBA"/>
</dbReference>
<evidence type="ECO:0000259" key="3">
    <source>
        <dbReference type="Pfam" id="PF13439"/>
    </source>
</evidence>
<gene>
    <name evidence="4" type="ORF">EJO69_03235</name>
</gene>
<dbReference type="OrthoDB" id="3268555at2"/>
<accession>A0A3S8Z7B7</accession>
<dbReference type="Gene3D" id="3.40.50.2000">
    <property type="entry name" value="Glycogen Phosphorylase B"/>
    <property type="match status" value="2"/>
</dbReference>
<evidence type="ECO:0000313" key="4">
    <source>
        <dbReference type="EMBL" id="AZN29431.1"/>
    </source>
</evidence>
<dbReference type="AlphaFoldDB" id="A0A3S8Z7B7"/>
<organism evidence="4 5">
    <name type="scientific">Flaviflexus salsibiostraticola</name>
    <dbReference type="NCBI Taxonomy" id="1282737"/>
    <lineage>
        <taxon>Bacteria</taxon>
        <taxon>Bacillati</taxon>
        <taxon>Actinomycetota</taxon>
        <taxon>Actinomycetes</taxon>
        <taxon>Actinomycetales</taxon>
        <taxon>Actinomycetaceae</taxon>
        <taxon>Flaviflexus</taxon>
    </lineage>
</organism>
<dbReference type="InterPro" id="IPR050194">
    <property type="entry name" value="Glycosyltransferase_grp1"/>
</dbReference>
<protein>
    <submittedName>
        <fullName evidence="4">Glycosyltransferase family 1 protein</fullName>
    </submittedName>
</protein>
<evidence type="ECO:0000313" key="5">
    <source>
        <dbReference type="Proteomes" id="UP000270021"/>
    </source>
</evidence>
<dbReference type="PANTHER" id="PTHR45947">
    <property type="entry name" value="SULFOQUINOVOSYL TRANSFERASE SQD2"/>
    <property type="match status" value="1"/>
</dbReference>
<proteinExistence type="predicted"/>
<dbReference type="SUPFAM" id="SSF53756">
    <property type="entry name" value="UDP-Glycosyltransferase/glycogen phosphorylase"/>
    <property type="match status" value="1"/>
</dbReference>
<dbReference type="EMBL" id="CP034438">
    <property type="protein sequence ID" value="AZN29431.1"/>
    <property type="molecule type" value="Genomic_DNA"/>
</dbReference>
<dbReference type="Pfam" id="PF13439">
    <property type="entry name" value="Glyco_transf_4"/>
    <property type="match status" value="1"/>
</dbReference>
<name>A0A3S8Z7B7_9ACTO</name>
<evidence type="ECO:0000256" key="2">
    <source>
        <dbReference type="ARBA" id="ARBA00022679"/>
    </source>
</evidence>
<sequence>MNIVQIVLSGDGAMANHVSRFAAHLRLAGHDVLVAADSAVIENHDLGETIEIPPRRSGTQLRLLKRLVRNSDVVHAHGRSGGLLAATLLTERHRPAFVVTWHARPELGGLRTQPAESFGVRIADAVTATSTDLIDLVKKAGAKQTWLSHVPSPRIPELLRTERPSPTERVGLREELFATLPQAASPGQDIDPTRPMVLTVSSLIPRKNVLATLEAATAMRDEITWVLVGRGDMSIDDQLRLGAISSRAPLVLAGEREDVDRWLAAADVFALPSVWEARPLAVQEAMAASVPVVATRTGGIPELLDGAGALFGLDDVAGMVGAVRRILAEPDYAQSLTDAARGRIAEQLQYPEIAQLWTRRYELLTANRQRAGLQSTPSPA</sequence>